<sequence length="173" mass="19107">MTVCNNLTSTSIQPENNFTRAGRACTAFAMQQSSITGFFKKAPRPNVSRDNGTQPSNERQERRPGPYRSRGGHSTPSTRGQHRGGKSPRNMELRRVAEETKTVLPAVLKSLPGFGADVSSVHDLNGLAALDATRCPGHVLPNNDKDSGKRTLDKFITSNTRTCKQLHWKQFCR</sequence>
<dbReference type="EMBL" id="JAPHNI010001928">
    <property type="protein sequence ID" value="KAJ8104574.1"/>
    <property type="molecule type" value="Genomic_DNA"/>
</dbReference>
<protein>
    <submittedName>
        <fullName evidence="1">Uncharacterized protein</fullName>
    </submittedName>
</protein>
<organism evidence="1 2">
    <name type="scientific">Boeremia exigua</name>
    <dbReference type="NCBI Taxonomy" id="749465"/>
    <lineage>
        <taxon>Eukaryota</taxon>
        <taxon>Fungi</taxon>
        <taxon>Dikarya</taxon>
        <taxon>Ascomycota</taxon>
        <taxon>Pezizomycotina</taxon>
        <taxon>Dothideomycetes</taxon>
        <taxon>Pleosporomycetidae</taxon>
        <taxon>Pleosporales</taxon>
        <taxon>Pleosporineae</taxon>
        <taxon>Didymellaceae</taxon>
        <taxon>Boeremia</taxon>
    </lineage>
</organism>
<dbReference type="Proteomes" id="UP001153331">
    <property type="component" value="Unassembled WGS sequence"/>
</dbReference>
<accession>A0ACC2HNP9</accession>
<gene>
    <name evidence="1" type="ORF">OPT61_g10684</name>
</gene>
<reference evidence="1" key="1">
    <citation type="submission" date="2022-11" db="EMBL/GenBank/DDBJ databases">
        <title>Genome Sequence of Boeremia exigua.</title>
        <authorList>
            <person name="Buettner E."/>
        </authorList>
    </citation>
    <scope>NUCLEOTIDE SEQUENCE</scope>
    <source>
        <strain evidence="1">CU02</strain>
    </source>
</reference>
<evidence type="ECO:0000313" key="1">
    <source>
        <dbReference type="EMBL" id="KAJ8104574.1"/>
    </source>
</evidence>
<proteinExistence type="predicted"/>
<comment type="caution">
    <text evidence="1">The sequence shown here is derived from an EMBL/GenBank/DDBJ whole genome shotgun (WGS) entry which is preliminary data.</text>
</comment>
<keyword evidence="2" id="KW-1185">Reference proteome</keyword>
<evidence type="ECO:0000313" key="2">
    <source>
        <dbReference type="Proteomes" id="UP001153331"/>
    </source>
</evidence>
<name>A0ACC2HNP9_9PLEO</name>